<comment type="subcellular location">
    <subcellularLocation>
        <location evidence="2">Cytoplasm</location>
    </subcellularLocation>
    <subcellularLocation>
        <location evidence="1">Nucleus</location>
    </subcellularLocation>
</comment>
<name>A0A9P4M2D0_9PEZI</name>
<dbReference type="OrthoDB" id="5345625at2759"/>
<feature type="compositionally biased region" description="Basic and acidic residues" evidence="9">
    <location>
        <begin position="314"/>
        <end position="331"/>
    </location>
</feature>
<feature type="compositionally biased region" description="Polar residues" evidence="9">
    <location>
        <begin position="34"/>
        <end position="43"/>
    </location>
</feature>
<sequence length="379" mass="40738">MSSQSVDRAAAQRPTATPSKSPMRRALGELTPNAKISQQSHGNAATDKQPALSPLKQSQTVSLMRDENNQPHHTAPAQVHGRKRSIDELDGSAARQDAREVPNKRHEIHTEPATRRDTMANPEQTPANSTRHLLEVCNEDCSSTDEDSQDHPPRVSQNTIGSKASFSSLIDYNPSSSQPASSSPLVPASTSCARTQAETLRLRLRVAFFKVKTDQTSVPLSRLEIPDRYQRKCASRSATTSPNSASASGPSQSAQNIPTIQISPSKPSEERASSMPKLLPAPILRPTAYSSRMINEPSLPSSPPESNGVDDEETPKGREEFETPTGNKHEAAQLSSPPGSGERGRQNSLTESQGDSDALTSSVVKGRAASGLLELMRSA</sequence>
<comment type="caution">
    <text evidence="10">The sequence shown here is derived from an EMBL/GenBank/DDBJ whole genome shotgun (WGS) entry which is preliminary data.</text>
</comment>
<feature type="compositionally biased region" description="Polar residues" evidence="9">
    <location>
        <begin position="346"/>
        <end position="363"/>
    </location>
</feature>
<dbReference type="InterPro" id="IPR013734">
    <property type="entry name" value="TF_Nrm1/Whi5"/>
</dbReference>
<evidence type="ECO:0000256" key="2">
    <source>
        <dbReference type="ARBA" id="ARBA00004496"/>
    </source>
</evidence>
<gene>
    <name evidence="10" type="ORF">K490DRAFT_61602</name>
</gene>
<feature type="compositionally biased region" description="Polar residues" evidence="9">
    <location>
        <begin position="121"/>
        <end position="131"/>
    </location>
</feature>
<dbReference type="AlphaFoldDB" id="A0A9P4M2D0"/>
<protein>
    <submittedName>
        <fullName evidence="10">Uncharacterized protein</fullName>
    </submittedName>
</protein>
<feature type="region of interest" description="Disordered" evidence="9">
    <location>
        <begin position="293"/>
        <end position="379"/>
    </location>
</feature>
<evidence type="ECO:0000313" key="10">
    <source>
        <dbReference type="EMBL" id="KAF2092157.1"/>
    </source>
</evidence>
<feature type="region of interest" description="Disordered" evidence="9">
    <location>
        <begin position="1"/>
        <end position="160"/>
    </location>
</feature>
<dbReference type="Proteomes" id="UP000799776">
    <property type="component" value="Unassembled WGS sequence"/>
</dbReference>
<proteinExistence type="inferred from homology"/>
<organism evidence="10 11">
    <name type="scientific">Saccharata proteae CBS 121410</name>
    <dbReference type="NCBI Taxonomy" id="1314787"/>
    <lineage>
        <taxon>Eukaryota</taxon>
        <taxon>Fungi</taxon>
        <taxon>Dikarya</taxon>
        <taxon>Ascomycota</taxon>
        <taxon>Pezizomycotina</taxon>
        <taxon>Dothideomycetes</taxon>
        <taxon>Dothideomycetes incertae sedis</taxon>
        <taxon>Botryosphaeriales</taxon>
        <taxon>Saccharataceae</taxon>
        <taxon>Saccharata</taxon>
    </lineage>
</organism>
<feature type="region of interest" description="Disordered" evidence="9">
    <location>
        <begin position="233"/>
        <end position="281"/>
    </location>
</feature>
<keyword evidence="4" id="KW-0963">Cytoplasm</keyword>
<keyword evidence="11" id="KW-1185">Reference proteome</keyword>
<dbReference type="GO" id="GO:0005737">
    <property type="term" value="C:cytoplasm"/>
    <property type="evidence" value="ECO:0007669"/>
    <property type="project" value="UniProtKB-SubCell"/>
</dbReference>
<feature type="compositionally biased region" description="Basic and acidic residues" evidence="9">
    <location>
        <begin position="96"/>
        <end position="118"/>
    </location>
</feature>
<evidence type="ECO:0000256" key="9">
    <source>
        <dbReference type="SAM" id="MobiDB-lite"/>
    </source>
</evidence>
<feature type="compositionally biased region" description="Low complexity" evidence="9">
    <location>
        <begin position="235"/>
        <end position="256"/>
    </location>
</feature>
<evidence type="ECO:0000256" key="7">
    <source>
        <dbReference type="ARBA" id="ARBA00023163"/>
    </source>
</evidence>
<reference evidence="10" key="1">
    <citation type="journal article" date="2020" name="Stud. Mycol.">
        <title>101 Dothideomycetes genomes: a test case for predicting lifestyles and emergence of pathogens.</title>
        <authorList>
            <person name="Haridas S."/>
            <person name="Albert R."/>
            <person name="Binder M."/>
            <person name="Bloem J."/>
            <person name="Labutti K."/>
            <person name="Salamov A."/>
            <person name="Andreopoulos B."/>
            <person name="Baker S."/>
            <person name="Barry K."/>
            <person name="Bills G."/>
            <person name="Bluhm B."/>
            <person name="Cannon C."/>
            <person name="Castanera R."/>
            <person name="Culley D."/>
            <person name="Daum C."/>
            <person name="Ezra D."/>
            <person name="Gonzalez J."/>
            <person name="Henrissat B."/>
            <person name="Kuo A."/>
            <person name="Liang C."/>
            <person name="Lipzen A."/>
            <person name="Lutzoni F."/>
            <person name="Magnuson J."/>
            <person name="Mondo S."/>
            <person name="Nolan M."/>
            <person name="Ohm R."/>
            <person name="Pangilinan J."/>
            <person name="Park H.-J."/>
            <person name="Ramirez L."/>
            <person name="Alfaro M."/>
            <person name="Sun H."/>
            <person name="Tritt A."/>
            <person name="Yoshinaga Y."/>
            <person name="Zwiers L.-H."/>
            <person name="Turgeon B."/>
            <person name="Goodwin S."/>
            <person name="Spatafora J."/>
            <person name="Crous P."/>
            <person name="Grigoriev I."/>
        </authorList>
    </citation>
    <scope>NUCLEOTIDE SEQUENCE</scope>
    <source>
        <strain evidence="10">CBS 121410</strain>
    </source>
</reference>
<evidence type="ECO:0000256" key="6">
    <source>
        <dbReference type="ARBA" id="ARBA00023015"/>
    </source>
</evidence>
<dbReference type="EMBL" id="ML978711">
    <property type="protein sequence ID" value="KAF2092157.1"/>
    <property type="molecule type" value="Genomic_DNA"/>
</dbReference>
<keyword evidence="5" id="KW-0678">Repressor</keyword>
<keyword evidence="6" id="KW-0805">Transcription regulation</keyword>
<evidence type="ECO:0000313" key="11">
    <source>
        <dbReference type="Proteomes" id="UP000799776"/>
    </source>
</evidence>
<accession>A0A9P4M2D0</accession>
<evidence type="ECO:0000256" key="8">
    <source>
        <dbReference type="ARBA" id="ARBA00023242"/>
    </source>
</evidence>
<evidence type="ECO:0000256" key="1">
    <source>
        <dbReference type="ARBA" id="ARBA00004123"/>
    </source>
</evidence>
<feature type="compositionally biased region" description="Polar residues" evidence="9">
    <location>
        <begin position="257"/>
        <end position="266"/>
    </location>
</feature>
<dbReference type="Pfam" id="PF08528">
    <property type="entry name" value="Whi5"/>
    <property type="match status" value="1"/>
</dbReference>
<comment type="similarity">
    <text evidence="3">Belongs to the WHI5/NRM1 family.</text>
</comment>
<evidence type="ECO:0000256" key="5">
    <source>
        <dbReference type="ARBA" id="ARBA00022491"/>
    </source>
</evidence>
<keyword evidence="7" id="KW-0804">Transcription</keyword>
<evidence type="ECO:0000256" key="4">
    <source>
        <dbReference type="ARBA" id="ARBA00022490"/>
    </source>
</evidence>
<evidence type="ECO:0000256" key="3">
    <source>
        <dbReference type="ARBA" id="ARBA00006922"/>
    </source>
</evidence>
<dbReference type="GO" id="GO:0005634">
    <property type="term" value="C:nucleus"/>
    <property type="evidence" value="ECO:0007669"/>
    <property type="project" value="UniProtKB-SubCell"/>
</dbReference>
<keyword evidence="8" id="KW-0539">Nucleus</keyword>